<keyword evidence="4" id="KW-1185">Reference proteome</keyword>
<reference evidence="3 4" key="1">
    <citation type="submission" date="2018-11" db="EMBL/GenBank/DDBJ databases">
        <title>Sequencing the genomes of 1000 actinobacteria strains.</title>
        <authorList>
            <person name="Klenk H.-P."/>
        </authorList>
    </citation>
    <scope>NUCLEOTIDE SEQUENCE [LARGE SCALE GENOMIC DNA]</scope>
    <source>
        <strain evidence="3 4">DSM 44254</strain>
    </source>
</reference>
<dbReference type="PANTHER" id="PTHR43244:SF1">
    <property type="entry name" value="5,10-METHYLENETETRAHYDROMETHANOPTERIN REDUCTASE"/>
    <property type="match status" value="1"/>
</dbReference>
<dbReference type="OrthoDB" id="7054907at2"/>
<dbReference type="RefSeq" id="WP_123661968.1">
    <property type="nucleotide sequence ID" value="NZ_RJKE01000001.1"/>
</dbReference>
<sequence length="302" mass="31707">MRIGISLLDKGGPDALRHYTDDVRQAADDGFSSAWLTQVFGLDALTAITVAGGAVPGIELGTSVVPTYPRHPAALAQQALTTALAIGDGRLTLGVGLSHKIVIEGMFGYDFARPARHMEEYLSVLGPLLSGEHVAFEGETVKAQIGFGIGTEARVPVVVAALGPRMLKIAAEKADGTVLWMTGPKTVRDHIVPTITAAAAAAGRPAPRVVCILPFGVTDDVEEARARAGEIFQMYGSLPSYRAMMDREGVDGPAGLAVVGDEDSVAAQLEELREAGVTDFVAGGFLSGKDKERTRAFLKTLL</sequence>
<keyword evidence="1" id="KW-0560">Oxidoreductase</keyword>
<evidence type="ECO:0000313" key="3">
    <source>
        <dbReference type="EMBL" id="ROO83015.1"/>
    </source>
</evidence>
<evidence type="ECO:0000313" key="4">
    <source>
        <dbReference type="Proteomes" id="UP000272400"/>
    </source>
</evidence>
<dbReference type="InterPro" id="IPR019910">
    <property type="entry name" value="Lucif-like_OxRdtase_MSMEG_4879"/>
</dbReference>
<organism evidence="3 4">
    <name type="scientific">Actinocorallia herbida</name>
    <dbReference type="NCBI Taxonomy" id="58109"/>
    <lineage>
        <taxon>Bacteria</taxon>
        <taxon>Bacillati</taxon>
        <taxon>Actinomycetota</taxon>
        <taxon>Actinomycetes</taxon>
        <taxon>Streptosporangiales</taxon>
        <taxon>Thermomonosporaceae</taxon>
        <taxon>Actinocorallia</taxon>
    </lineage>
</organism>
<dbReference type="GO" id="GO:0016705">
    <property type="term" value="F:oxidoreductase activity, acting on paired donors, with incorporation or reduction of molecular oxygen"/>
    <property type="evidence" value="ECO:0007669"/>
    <property type="project" value="InterPro"/>
</dbReference>
<comment type="caution">
    <text evidence="3">The sequence shown here is derived from an EMBL/GenBank/DDBJ whole genome shotgun (WGS) entry which is preliminary data.</text>
</comment>
<dbReference type="CDD" id="cd01097">
    <property type="entry name" value="Tetrahydromethanopterin_reductase"/>
    <property type="match status" value="1"/>
</dbReference>
<dbReference type="Gene3D" id="3.20.20.30">
    <property type="entry name" value="Luciferase-like domain"/>
    <property type="match status" value="1"/>
</dbReference>
<dbReference type="PANTHER" id="PTHR43244">
    <property type="match status" value="1"/>
</dbReference>
<dbReference type="AlphaFoldDB" id="A0A3N1CP94"/>
<dbReference type="InterPro" id="IPR036661">
    <property type="entry name" value="Luciferase-like_sf"/>
</dbReference>
<protein>
    <submittedName>
        <fullName evidence="3">F420-dependent oxidoreductase-like protein</fullName>
    </submittedName>
</protein>
<evidence type="ECO:0000256" key="1">
    <source>
        <dbReference type="ARBA" id="ARBA00023002"/>
    </source>
</evidence>
<dbReference type="EMBL" id="RJKE01000001">
    <property type="protein sequence ID" value="ROO83015.1"/>
    <property type="molecule type" value="Genomic_DNA"/>
</dbReference>
<dbReference type="InterPro" id="IPR050564">
    <property type="entry name" value="F420-G6PD/mer"/>
</dbReference>
<proteinExistence type="predicted"/>
<name>A0A3N1CP94_9ACTN</name>
<dbReference type="Proteomes" id="UP000272400">
    <property type="component" value="Unassembled WGS sequence"/>
</dbReference>
<dbReference type="InterPro" id="IPR011251">
    <property type="entry name" value="Luciferase-like_dom"/>
</dbReference>
<dbReference type="SUPFAM" id="SSF51679">
    <property type="entry name" value="Bacterial luciferase-like"/>
    <property type="match status" value="1"/>
</dbReference>
<accession>A0A3N1CP94</accession>
<evidence type="ECO:0000259" key="2">
    <source>
        <dbReference type="Pfam" id="PF00296"/>
    </source>
</evidence>
<feature type="domain" description="Luciferase-like" evidence="2">
    <location>
        <begin position="3"/>
        <end position="278"/>
    </location>
</feature>
<gene>
    <name evidence="3" type="ORF">EDD29_0503</name>
</gene>
<dbReference type="NCBIfam" id="TIGR03564">
    <property type="entry name" value="F420_MSMEG_4879"/>
    <property type="match status" value="1"/>
</dbReference>
<dbReference type="Pfam" id="PF00296">
    <property type="entry name" value="Bac_luciferase"/>
    <property type="match status" value="1"/>
</dbReference>